<dbReference type="InterPro" id="IPR039967">
    <property type="entry name" value="MJ1020-like"/>
</dbReference>
<dbReference type="EMBL" id="FMHG01000001">
    <property type="protein sequence ID" value="SCJ68072.1"/>
    <property type="molecule type" value="Genomic_DNA"/>
</dbReference>
<reference evidence="2" key="1">
    <citation type="submission" date="2015-09" db="EMBL/GenBank/DDBJ databases">
        <authorList>
            <consortium name="Pathogen Informatics"/>
        </authorList>
    </citation>
    <scope>NUCLEOTIDE SEQUENCE</scope>
    <source>
        <strain evidence="2">2789STDY5834896</strain>
    </source>
</reference>
<sequence>MTRHDERPSAVTYQQIKDNPDIRTYIEMADKTLSALGFTEHSFAHVTLCAKKAGDLLEQLGYSSREVELARIAGFMHDIGNTVNRVAHAQSGAIMAFRILDKLGMPPAEIATVVAAIGNHDEGTAQPVNPESAALILADKSDVRRTRVRGQQKKRHYDIHDRVNYAVTSSEMKLSEDKKNLILKIQLDSSISDVMDYFEIFLGRMSLCKQAAKYLGLRFHLEINGVPFVQ</sequence>
<dbReference type="SUPFAM" id="SSF109604">
    <property type="entry name" value="HD-domain/PDEase-like"/>
    <property type="match status" value="1"/>
</dbReference>
<dbReference type="CDD" id="cd00077">
    <property type="entry name" value="HDc"/>
    <property type="match status" value="1"/>
</dbReference>
<gene>
    <name evidence="2" type="ORF">SAMEA3545359_01400</name>
</gene>
<protein>
    <submittedName>
        <fullName evidence="2">Uncharacterized conserved protein</fullName>
    </submittedName>
</protein>
<proteinExistence type="predicted"/>
<dbReference type="AlphaFoldDB" id="A0A1C6IDF6"/>
<name>A0A1C6IDF6_9FIRM</name>
<dbReference type="InterPro" id="IPR003607">
    <property type="entry name" value="HD/PDEase_dom"/>
</dbReference>
<feature type="domain" description="HD/PDEase" evidence="1">
    <location>
        <begin position="38"/>
        <end position="153"/>
    </location>
</feature>
<dbReference type="SMART" id="SM00471">
    <property type="entry name" value="HDc"/>
    <property type="match status" value="1"/>
</dbReference>
<accession>A0A1C6IDF6</accession>
<dbReference type="InterPro" id="IPR006674">
    <property type="entry name" value="HD_domain"/>
</dbReference>
<dbReference type="PANTHER" id="PTHR40517">
    <property type="entry name" value="METAL-DEPENDENT PHOSPHOHYDROLASE, HD SUPERFAMILY-RELATED"/>
    <property type="match status" value="1"/>
</dbReference>
<dbReference type="PANTHER" id="PTHR40517:SF1">
    <property type="entry name" value="METAL-DEPENDENT PHOSPHOHYDROLASE, HD SUPERFAMILY-RELATED"/>
    <property type="match status" value="1"/>
</dbReference>
<evidence type="ECO:0000313" key="2">
    <source>
        <dbReference type="EMBL" id="SCJ68072.1"/>
    </source>
</evidence>
<dbReference type="Pfam" id="PF01966">
    <property type="entry name" value="HD"/>
    <property type="match status" value="1"/>
</dbReference>
<dbReference type="Gene3D" id="1.10.3210.10">
    <property type="entry name" value="Hypothetical protein af1432"/>
    <property type="match status" value="1"/>
</dbReference>
<evidence type="ECO:0000259" key="1">
    <source>
        <dbReference type="SMART" id="SM00471"/>
    </source>
</evidence>
<organism evidence="2">
    <name type="scientific">uncultured Anaerotruncus sp</name>
    <dbReference type="NCBI Taxonomy" id="905011"/>
    <lineage>
        <taxon>Bacteria</taxon>
        <taxon>Bacillati</taxon>
        <taxon>Bacillota</taxon>
        <taxon>Clostridia</taxon>
        <taxon>Eubacteriales</taxon>
        <taxon>Oscillospiraceae</taxon>
        <taxon>Anaerotruncus</taxon>
        <taxon>environmental samples</taxon>
    </lineage>
</organism>